<dbReference type="Gene3D" id="3.50.50.60">
    <property type="entry name" value="FAD/NAD(P)-binding domain"/>
    <property type="match status" value="1"/>
</dbReference>
<keyword evidence="2" id="KW-1185">Reference proteome</keyword>
<organism evidence="1 2">
    <name type="scientific">Gordonia rubripertincta NBRC 101908</name>
    <dbReference type="NCBI Taxonomy" id="1077975"/>
    <lineage>
        <taxon>Bacteria</taxon>
        <taxon>Bacillati</taxon>
        <taxon>Actinomycetota</taxon>
        <taxon>Actinomycetes</taxon>
        <taxon>Mycobacteriales</taxon>
        <taxon>Gordoniaceae</taxon>
        <taxon>Gordonia</taxon>
    </lineage>
</organism>
<dbReference type="Proteomes" id="UP000010744">
    <property type="component" value="Unassembled WGS sequence"/>
</dbReference>
<comment type="caution">
    <text evidence="1">The sequence shown here is derived from an EMBL/GenBank/DDBJ whole genome shotgun (WGS) entry which is preliminary data.</text>
</comment>
<sequence length="65" mass="7039">LVLAVGFSGHGFKISPAVGRLVADLVVDGRSSDPRIPESDFRFTRFAEGDPLTTRFPYVGAGEMR</sequence>
<protein>
    <submittedName>
        <fullName evidence="1">Oxidoreductase</fullName>
    </submittedName>
</protein>
<name>A0ABQ0HSN0_GORRU</name>
<dbReference type="InterPro" id="IPR036188">
    <property type="entry name" value="FAD/NAD-bd_sf"/>
</dbReference>
<gene>
    <name evidence="1" type="ORF">GORBP_057_00010</name>
</gene>
<dbReference type="EMBL" id="BAHB01000057">
    <property type="protein sequence ID" value="GAB85281.1"/>
    <property type="molecule type" value="Genomic_DNA"/>
</dbReference>
<feature type="non-terminal residue" evidence="1">
    <location>
        <position position="1"/>
    </location>
</feature>
<evidence type="ECO:0000313" key="2">
    <source>
        <dbReference type="Proteomes" id="UP000010744"/>
    </source>
</evidence>
<proteinExistence type="predicted"/>
<accession>A0ABQ0HSN0</accession>
<evidence type="ECO:0000313" key="1">
    <source>
        <dbReference type="EMBL" id="GAB85281.1"/>
    </source>
</evidence>
<reference evidence="1 2" key="1">
    <citation type="submission" date="2012-08" db="EMBL/GenBank/DDBJ databases">
        <title>Whole genome shotgun sequence of Gordonia rubripertincta NBRC 101908.</title>
        <authorList>
            <person name="Takarada H."/>
            <person name="Hosoyama A."/>
            <person name="Tsuchikane K."/>
            <person name="Katsumata H."/>
            <person name="Baba S."/>
            <person name="Ohji S."/>
            <person name="Yamazaki S."/>
            <person name="Fujita N."/>
        </authorList>
    </citation>
    <scope>NUCLEOTIDE SEQUENCE [LARGE SCALE GENOMIC DNA]</scope>
    <source>
        <strain evidence="1 2">NBRC 101908</strain>
    </source>
</reference>